<dbReference type="GO" id="GO:0003887">
    <property type="term" value="F:DNA-directed DNA polymerase activity"/>
    <property type="evidence" value="ECO:0007669"/>
    <property type="project" value="TreeGrafter"/>
</dbReference>
<dbReference type="GO" id="GO:1902975">
    <property type="term" value="P:mitotic DNA replication initiation"/>
    <property type="evidence" value="ECO:0007669"/>
    <property type="project" value="TreeGrafter"/>
</dbReference>
<dbReference type="EMBL" id="JAMYWD010000005">
    <property type="protein sequence ID" value="KAJ4971622.1"/>
    <property type="molecule type" value="Genomic_DNA"/>
</dbReference>
<name>A0A9Q0QTV8_9MAGN</name>
<protein>
    <recommendedName>
        <fullName evidence="2">DNA polymerase alpha catalytic subunit N-terminal domain-containing protein</fullName>
    </recommendedName>
</protein>
<evidence type="ECO:0000313" key="4">
    <source>
        <dbReference type="Proteomes" id="UP001141806"/>
    </source>
</evidence>
<dbReference type="AlphaFoldDB" id="A0A9Q0QTV8"/>
<reference evidence="3" key="1">
    <citation type="journal article" date="2023" name="Plant J.">
        <title>The genome of the king protea, Protea cynaroides.</title>
        <authorList>
            <person name="Chang J."/>
            <person name="Duong T.A."/>
            <person name="Schoeman C."/>
            <person name="Ma X."/>
            <person name="Roodt D."/>
            <person name="Barker N."/>
            <person name="Li Z."/>
            <person name="Van de Peer Y."/>
            <person name="Mizrachi E."/>
        </authorList>
    </citation>
    <scope>NUCLEOTIDE SEQUENCE</scope>
    <source>
        <tissue evidence="3">Young leaves</tissue>
    </source>
</reference>
<feature type="region of interest" description="Disordered" evidence="1">
    <location>
        <begin position="126"/>
        <end position="159"/>
    </location>
</feature>
<dbReference type="InterPro" id="IPR024647">
    <property type="entry name" value="DNA_pol_a_cat_su_N"/>
</dbReference>
<dbReference type="OrthoDB" id="1710484at2759"/>
<evidence type="ECO:0000256" key="1">
    <source>
        <dbReference type="SAM" id="MobiDB-lite"/>
    </source>
</evidence>
<dbReference type="Pfam" id="PF12254">
    <property type="entry name" value="DNA_pol_alpha_N"/>
    <property type="match status" value="1"/>
</dbReference>
<dbReference type="PANTHER" id="PTHR45861:SF1">
    <property type="entry name" value="DNA POLYMERASE ALPHA CATALYTIC SUBUNIT"/>
    <property type="match status" value="1"/>
</dbReference>
<sequence>MTVLQALFSGRVSISPPIKLSRIRISLSICLCQLHQGQIQQSHCQRCCQMNRERKRDGGGVSGGADAAARAEALERLKVLCRGTRRSETGFQIKMEDPIYDTVAEEDYTALVAKRREEVRGFIVDDDGLGYGDDGQEEDWSQAGLPPSSDESEVCISVS</sequence>
<comment type="caution">
    <text evidence="3">The sequence shown here is derived from an EMBL/GenBank/DDBJ whole genome shotgun (WGS) entry which is preliminary data.</text>
</comment>
<accession>A0A9Q0QTV8</accession>
<evidence type="ECO:0000313" key="3">
    <source>
        <dbReference type="EMBL" id="KAJ4971622.1"/>
    </source>
</evidence>
<dbReference type="GO" id="GO:0005658">
    <property type="term" value="C:alpha DNA polymerase:primase complex"/>
    <property type="evidence" value="ECO:0007669"/>
    <property type="project" value="TreeGrafter"/>
</dbReference>
<dbReference type="GO" id="GO:0006272">
    <property type="term" value="P:leading strand elongation"/>
    <property type="evidence" value="ECO:0007669"/>
    <property type="project" value="TreeGrafter"/>
</dbReference>
<proteinExistence type="predicted"/>
<feature type="compositionally biased region" description="Acidic residues" evidence="1">
    <location>
        <begin position="126"/>
        <end position="140"/>
    </location>
</feature>
<dbReference type="GO" id="GO:0003682">
    <property type="term" value="F:chromatin binding"/>
    <property type="evidence" value="ECO:0007669"/>
    <property type="project" value="TreeGrafter"/>
</dbReference>
<dbReference type="GO" id="GO:0003697">
    <property type="term" value="F:single-stranded DNA binding"/>
    <property type="evidence" value="ECO:0007669"/>
    <property type="project" value="TreeGrafter"/>
</dbReference>
<dbReference type="GO" id="GO:0006273">
    <property type="term" value="P:lagging strand elongation"/>
    <property type="evidence" value="ECO:0007669"/>
    <property type="project" value="TreeGrafter"/>
</dbReference>
<dbReference type="PANTHER" id="PTHR45861">
    <property type="entry name" value="DNA POLYMERASE ALPHA CATALYTIC SUBUNIT"/>
    <property type="match status" value="1"/>
</dbReference>
<organism evidence="3 4">
    <name type="scientific">Protea cynaroides</name>
    <dbReference type="NCBI Taxonomy" id="273540"/>
    <lineage>
        <taxon>Eukaryota</taxon>
        <taxon>Viridiplantae</taxon>
        <taxon>Streptophyta</taxon>
        <taxon>Embryophyta</taxon>
        <taxon>Tracheophyta</taxon>
        <taxon>Spermatophyta</taxon>
        <taxon>Magnoliopsida</taxon>
        <taxon>Proteales</taxon>
        <taxon>Proteaceae</taxon>
        <taxon>Protea</taxon>
    </lineage>
</organism>
<dbReference type="GO" id="GO:0003688">
    <property type="term" value="F:DNA replication origin binding"/>
    <property type="evidence" value="ECO:0007669"/>
    <property type="project" value="TreeGrafter"/>
</dbReference>
<keyword evidence="4" id="KW-1185">Reference proteome</keyword>
<gene>
    <name evidence="3" type="ORF">NE237_004721</name>
</gene>
<evidence type="ECO:0000259" key="2">
    <source>
        <dbReference type="Pfam" id="PF12254"/>
    </source>
</evidence>
<dbReference type="Proteomes" id="UP001141806">
    <property type="component" value="Unassembled WGS sequence"/>
</dbReference>
<feature type="domain" description="DNA polymerase alpha catalytic subunit N-terminal" evidence="2">
    <location>
        <begin position="74"/>
        <end position="140"/>
    </location>
</feature>